<evidence type="ECO:0000313" key="3">
    <source>
        <dbReference type="Proteomes" id="UP000184774"/>
    </source>
</evidence>
<reference evidence="2 3" key="1">
    <citation type="submission" date="2016-12" db="EMBL/GenBank/DDBJ databases">
        <authorList>
            <person name="Song W.-J."/>
            <person name="Kurnit D.M."/>
        </authorList>
    </citation>
    <scope>NUCLEOTIDE SEQUENCE [LARGE SCALE GENOMIC DNA]</scope>
    <source>
        <strain evidence="2 3">CECT 9026</strain>
    </source>
</reference>
<dbReference type="Pfam" id="PF11747">
    <property type="entry name" value="RebB"/>
    <property type="match status" value="1"/>
</dbReference>
<dbReference type="RefSeq" id="WP_228448897.1">
    <property type="nucleotide sequence ID" value="NZ_AP024907.1"/>
</dbReference>
<protein>
    <recommendedName>
        <fullName evidence="5">Killing trait</fullName>
    </recommendedName>
</protein>
<name>A0A1N6MAR6_9VIBR</name>
<dbReference type="Proteomes" id="UP000515264">
    <property type="component" value="Chromosome 1"/>
</dbReference>
<keyword evidence="4" id="KW-1185">Reference proteome</keyword>
<evidence type="ECO:0000313" key="4">
    <source>
        <dbReference type="Proteomes" id="UP000515264"/>
    </source>
</evidence>
<reference evidence="1 4" key="3">
    <citation type="journal article" date="2020" name="J. Nat. Prod.">
        <title>Genomics-Metabolomics Profiling Disclosed Marine Vibrio spartinae 3.6 as a Producer of a New Branched Side Chain Prodigiosin.</title>
        <authorList>
            <person name="Vitale G.A."/>
            <person name="Sciarretta M."/>
            <person name="Palma Esposito F."/>
            <person name="January G.G."/>
            <person name="Giaccio M."/>
            <person name="Bunk B."/>
            <person name="Sproer C."/>
            <person name="Bajerski F."/>
            <person name="Power D."/>
            <person name="Festa C."/>
            <person name="Monti M.C."/>
            <person name="D'Auria M.V."/>
            <person name="de Pascale D."/>
        </authorList>
    </citation>
    <scope>NUCLEOTIDE SEQUENCE [LARGE SCALE GENOMIC DNA]</scope>
    <source>
        <strain evidence="1 4">3.6</strain>
    </source>
</reference>
<dbReference type="EMBL" id="FSSB01000032">
    <property type="protein sequence ID" value="SIO96555.1"/>
    <property type="molecule type" value="Genomic_DNA"/>
</dbReference>
<dbReference type="EMBL" id="CP046268">
    <property type="protein sequence ID" value="QMV15478.1"/>
    <property type="molecule type" value="Genomic_DNA"/>
</dbReference>
<evidence type="ECO:0000313" key="1">
    <source>
        <dbReference type="EMBL" id="QMV15478.1"/>
    </source>
</evidence>
<dbReference type="Proteomes" id="UP000184774">
    <property type="component" value="Unassembled WGS sequence"/>
</dbReference>
<organism evidence="2 3">
    <name type="scientific">Vibrio spartinae</name>
    <dbReference type="NCBI Taxonomy" id="1918945"/>
    <lineage>
        <taxon>Bacteria</taxon>
        <taxon>Pseudomonadati</taxon>
        <taxon>Pseudomonadota</taxon>
        <taxon>Gammaproteobacteria</taxon>
        <taxon>Vibrionales</taxon>
        <taxon>Vibrionaceae</taxon>
        <taxon>Vibrio</taxon>
    </lineage>
</organism>
<evidence type="ECO:0008006" key="5">
    <source>
        <dbReference type="Google" id="ProtNLM"/>
    </source>
</evidence>
<dbReference type="AlphaFoldDB" id="A0A1N6MAR6"/>
<evidence type="ECO:0000313" key="2">
    <source>
        <dbReference type="EMBL" id="SIO96555.1"/>
    </source>
</evidence>
<dbReference type="InterPro" id="IPR021070">
    <property type="entry name" value="Killing_trait_RebB"/>
</dbReference>
<reference evidence="1" key="2">
    <citation type="submission" date="2019-11" db="EMBL/GenBank/DDBJ databases">
        <authorList>
            <person name="January G."/>
            <person name="Bunk B."/>
        </authorList>
    </citation>
    <scope>NUCLEOTIDE SEQUENCE</scope>
    <source>
        <strain evidence="1">3.6</strain>
    </source>
</reference>
<proteinExistence type="predicted"/>
<sequence length="79" mass="8410">MANPLSTNGTPFIHGEGIMAKQENTDLEQVDEMINQLTESAMSDTMGLHMQNAVTIQQGMQAISNASTSTACALILQQG</sequence>
<gene>
    <name evidence="2" type="ORF">VSP9026_04358</name>
    <name evidence="1" type="ORF">Vspart_02798</name>
</gene>
<accession>A0A1N6MAR6</accession>